<protein>
    <submittedName>
        <fullName evidence="2">Uncharacterized protein</fullName>
    </submittedName>
</protein>
<feature type="compositionally biased region" description="Low complexity" evidence="1">
    <location>
        <begin position="112"/>
        <end position="129"/>
    </location>
</feature>
<feature type="compositionally biased region" description="Polar residues" evidence="1">
    <location>
        <begin position="130"/>
        <end position="143"/>
    </location>
</feature>
<feature type="region of interest" description="Disordered" evidence="1">
    <location>
        <begin position="70"/>
        <end position="171"/>
    </location>
</feature>
<evidence type="ECO:0000313" key="3">
    <source>
        <dbReference type="Proteomes" id="UP000321523"/>
    </source>
</evidence>
<dbReference type="EMBL" id="BJYZ01000034">
    <property type="protein sequence ID" value="GEO41981.1"/>
    <property type="molecule type" value="Genomic_DNA"/>
</dbReference>
<organism evidence="2 3">
    <name type="scientific">Skermanella aerolata</name>
    <dbReference type="NCBI Taxonomy" id="393310"/>
    <lineage>
        <taxon>Bacteria</taxon>
        <taxon>Pseudomonadati</taxon>
        <taxon>Pseudomonadota</taxon>
        <taxon>Alphaproteobacteria</taxon>
        <taxon>Rhodospirillales</taxon>
        <taxon>Azospirillaceae</taxon>
        <taxon>Skermanella</taxon>
    </lineage>
</organism>
<sequence>MVYTSLSTHRTADGHFECCQATVAANLKRSRGWVHAGASELERRGFISIERVFMDGLQRPSRYRLLDGMGRSHSVSDADSPVHPVGQTPADDGKVPGATDEDDRRIEEDGRCQPAAASRQPAAARCQPADTSQESQIQDSLSQGRAGEAHYPGTERSRETEADPVIPPDWRPNPDDVAWALELNHRLDIEAFTARFVLACRAGNYRYADFRAAWRLWLIDPRKPLPLINQTSRSGDTAHADFIRVTGVSGAGNRDKERVRPRENRTFERRGRVGLAADNATRARDCLGRIMARRPAGAPAGYPG</sequence>
<proteinExistence type="predicted"/>
<reference evidence="2 3" key="1">
    <citation type="submission" date="2019-07" db="EMBL/GenBank/DDBJ databases">
        <title>Whole genome shotgun sequence of Skermanella aerolata NBRC 106429.</title>
        <authorList>
            <person name="Hosoyama A."/>
            <person name="Uohara A."/>
            <person name="Ohji S."/>
            <person name="Ichikawa N."/>
        </authorList>
    </citation>
    <scope>NUCLEOTIDE SEQUENCE [LARGE SCALE GENOMIC DNA]</scope>
    <source>
        <strain evidence="2 3">NBRC 106429</strain>
    </source>
</reference>
<dbReference type="RefSeq" id="WP_044434776.1">
    <property type="nucleotide sequence ID" value="NZ_BJYZ01000034.1"/>
</dbReference>
<accession>A0A512DZT3</accession>
<evidence type="ECO:0000313" key="2">
    <source>
        <dbReference type="EMBL" id="GEO41981.1"/>
    </source>
</evidence>
<name>A0A512DZT3_9PROT</name>
<dbReference type="OrthoDB" id="8243486at2"/>
<dbReference type="Proteomes" id="UP000321523">
    <property type="component" value="Unassembled WGS sequence"/>
</dbReference>
<dbReference type="AlphaFoldDB" id="A0A512DZT3"/>
<feature type="compositionally biased region" description="Basic and acidic residues" evidence="1">
    <location>
        <begin position="102"/>
        <end position="111"/>
    </location>
</feature>
<keyword evidence="3" id="KW-1185">Reference proteome</keyword>
<comment type="caution">
    <text evidence="2">The sequence shown here is derived from an EMBL/GenBank/DDBJ whole genome shotgun (WGS) entry which is preliminary data.</text>
</comment>
<evidence type="ECO:0000256" key="1">
    <source>
        <dbReference type="SAM" id="MobiDB-lite"/>
    </source>
</evidence>
<gene>
    <name evidence="2" type="ORF">SAE02_61290</name>
</gene>